<name>A0ABR2YFV7_9CHLO</name>
<feature type="compositionally biased region" description="Low complexity" evidence="1">
    <location>
        <begin position="164"/>
        <end position="175"/>
    </location>
</feature>
<feature type="compositionally biased region" description="Polar residues" evidence="1">
    <location>
        <begin position="190"/>
        <end position="208"/>
    </location>
</feature>
<evidence type="ECO:0000256" key="1">
    <source>
        <dbReference type="SAM" id="MobiDB-lite"/>
    </source>
</evidence>
<feature type="region of interest" description="Disordered" evidence="1">
    <location>
        <begin position="146"/>
        <end position="175"/>
    </location>
</feature>
<reference evidence="2 3" key="1">
    <citation type="journal article" date="2024" name="Nat. Commun.">
        <title>Phylogenomics reveals the evolutionary origins of lichenization in chlorophyte algae.</title>
        <authorList>
            <person name="Puginier C."/>
            <person name="Libourel C."/>
            <person name="Otte J."/>
            <person name="Skaloud P."/>
            <person name="Haon M."/>
            <person name="Grisel S."/>
            <person name="Petersen M."/>
            <person name="Berrin J.G."/>
            <person name="Delaux P.M."/>
            <person name="Dal Grande F."/>
            <person name="Keller J."/>
        </authorList>
    </citation>
    <scope>NUCLEOTIDE SEQUENCE [LARGE SCALE GENOMIC DNA]</scope>
    <source>
        <strain evidence="2 3">SAG 216-7</strain>
    </source>
</reference>
<dbReference type="Proteomes" id="UP001491310">
    <property type="component" value="Unassembled WGS sequence"/>
</dbReference>
<comment type="caution">
    <text evidence="2">The sequence shown here is derived from an EMBL/GenBank/DDBJ whole genome shotgun (WGS) entry which is preliminary data.</text>
</comment>
<gene>
    <name evidence="2" type="ORF">WJX75_002577</name>
</gene>
<proteinExistence type="predicted"/>
<organism evidence="2 3">
    <name type="scientific">Coccomyxa subellipsoidea</name>
    <dbReference type="NCBI Taxonomy" id="248742"/>
    <lineage>
        <taxon>Eukaryota</taxon>
        <taxon>Viridiplantae</taxon>
        <taxon>Chlorophyta</taxon>
        <taxon>core chlorophytes</taxon>
        <taxon>Trebouxiophyceae</taxon>
        <taxon>Trebouxiophyceae incertae sedis</taxon>
        <taxon>Coccomyxaceae</taxon>
        <taxon>Coccomyxa</taxon>
    </lineage>
</organism>
<feature type="region of interest" description="Disordered" evidence="1">
    <location>
        <begin position="1"/>
        <end position="22"/>
    </location>
</feature>
<sequence length="254" mass="26877">MARLHGSGAPAKTSSAGVMSPRSCVTAAPAPMAGARRRLPVWARSLAAVTDTRLQTLAQDWSAQQSLLASMHLHPHEEDQEAELSNVDNSLSAFADDMQGQEGPLDNQTSAQPSGEEDVPRENTPLSPVPCQGSGLLSQALKAAENVKDKPDTLGSLARGKPTAPSSMSSHGPSASVADLVRIWQHQPMTVHSLPQQRPGSRVGSSGCDQGRSRGHTRQRCNGCPVYTKNCPEHDCCRTGEANTVVGKRGTSIF</sequence>
<keyword evidence="3" id="KW-1185">Reference proteome</keyword>
<evidence type="ECO:0000313" key="2">
    <source>
        <dbReference type="EMBL" id="KAK9904014.1"/>
    </source>
</evidence>
<dbReference type="EMBL" id="JALJOT010000013">
    <property type="protein sequence ID" value="KAK9904014.1"/>
    <property type="molecule type" value="Genomic_DNA"/>
</dbReference>
<evidence type="ECO:0000313" key="3">
    <source>
        <dbReference type="Proteomes" id="UP001491310"/>
    </source>
</evidence>
<protein>
    <submittedName>
        <fullName evidence="2">Uncharacterized protein</fullName>
    </submittedName>
</protein>
<accession>A0ABR2YFV7</accession>
<feature type="region of interest" description="Disordered" evidence="1">
    <location>
        <begin position="190"/>
        <end position="219"/>
    </location>
</feature>
<feature type="region of interest" description="Disordered" evidence="1">
    <location>
        <begin position="97"/>
        <end position="134"/>
    </location>
</feature>